<name>A0AAV5AAW1_9AGAM</name>
<gene>
    <name evidence="2" type="ORF">Clacol_004073</name>
</gene>
<evidence type="ECO:0000313" key="3">
    <source>
        <dbReference type="Proteomes" id="UP001050691"/>
    </source>
</evidence>
<organism evidence="2 3">
    <name type="scientific">Clathrus columnatus</name>
    <dbReference type="NCBI Taxonomy" id="1419009"/>
    <lineage>
        <taxon>Eukaryota</taxon>
        <taxon>Fungi</taxon>
        <taxon>Dikarya</taxon>
        <taxon>Basidiomycota</taxon>
        <taxon>Agaricomycotina</taxon>
        <taxon>Agaricomycetes</taxon>
        <taxon>Phallomycetidae</taxon>
        <taxon>Phallales</taxon>
        <taxon>Clathraceae</taxon>
        <taxon>Clathrus</taxon>
    </lineage>
</organism>
<reference evidence="2" key="1">
    <citation type="submission" date="2021-10" db="EMBL/GenBank/DDBJ databases">
        <title>De novo Genome Assembly of Clathrus columnatus (Basidiomycota, Fungi) Using Illumina and Nanopore Sequence Data.</title>
        <authorList>
            <person name="Ogiso-Tanaka E."/>
            <person name="Itagaki H."/>
            <person name="Hosoya T."/>
            <person name="Hosaka K."/>
        </authorList>
    </citation>
    <scope>NUCLEOTIDE SEQUENCE</scope>
    <source>
        <strain evidence="2">MO-923</strain>
    </source>
</reference>
<keyword evidence="3" id="KW-1185">Reference proteome</keyword>
<evidence type="ECO:0000256" key="1">
    <source>
        <dbReference type="SAM" id="MobiDB-lite"/>
    </source>
</evidence>
<dbReference type="Pfam" id="PF01344">
    <property type="entry name" value="Kelch_1"/>
    <property type="match status" value="1"/>
</dbReference>
<comment type="caution">
    <text evidence="2">The sequence shown here is derived from an EMBL/GenBank/DDBJ whole genome shotgun (WGS) entry which is preliminary data.</text>
</comment>
<accession>A0AAV5AAW1</accession>
<dbReference type="AlphaFoldDB" id="A0AAV5AAW1"/>
<dbReference type="EMBL" id="BPWL01000004">
    <property type="protein sequence ID" value="GJJ09849.1"/>
    <property type="molecule type" value="Genomic_DNA"/>
</dbReference>
<feature type="compositionally biased region" description="Polar residues" evidence="1">
    <location>
        <begin position="51"/>
        <end position="67"/>
    </location>
</feature>
<evidence type="ECO:0000313" key="2">
    <source>
        <dbReference type="EMBL" id="GJJ09849.1"/>
    </source>
</evidence>
<feature type="region of interest" description="Disordered" evidence="1">
    <location>
        <begin position="46"/>
        <end position="67"/>
    </location>
</feature>
<proteinExistence type="predicted"/>
<sequence>MGAEPVGRSGHAMVSSGTRVLVLGGDFGIATHEDTDVIHVLDTKGFKYPDSTKNTTRSTNQSRAISL</sequence>
<dbReference type="InterPro" id="IPR006652">
    <property type="entry name" value="Kelch_1"/>
</dbReference>
<protein>
    <submittedName>
        <fullName evidence="2">Uncharacterized protein</fullName>
    </submittedName>
</protein>
<dbReference type="Proteomes" id="UP001050691">
    <property type="component" value="Unassembled WGS sequence"/>
</dbReference>